<keyword evidence="1" id="KW-0805">Transcription regulation</keyword>
<evidence type="ECO:0000313" key="5">
    <source>
        <dbReference type="EMBL" id="MEM5421176.1"/>
    </source>
</evidence>
<organism evidence="5 6">
    <name type="scientific">Paraburkholderia ferrariae</name>
    <dbReference type="NCBI Taxonomy" id="386056"/>
    <lineage>
        <taxon>Bacteria</taxon>
        <taxon>Pseudomonadati</taxon>
        <taxon>Pseudomonadota</taxon>
        <taxon>Betaproteobacteria</taxon>
        <taxon>Burkholderiales</taxon>
        <taxon>Burkholderiaceae</taxon>
        <taxon>Paraburkholderia</taxon>
    </lineage>
</organism>
<dbReference type="InterPro" id="IPR032687">
    <property type="entry name" value="AraC-type_N"/>
</dbReference>
<dbReference type="PANTHER" id="PTHR47894">
    <property type="entry name" value="HTH-TYPE TRANSCRIPTIONAL REGULATOR GADX"/>
    <property type="match status" value="1"/>
</dbReference>
<dbReference type="EMBL" id="JAYMRV010000002">
    <property type="protein sequence ID" value="MEM5421176.1"/>
    <property type="molecule type" value="Genomic_DNA"/>
</dbReference>
<comment type="caution">
    <text evidence="5">The sequence shown here is derived from an EMBL/GenBank/DDBJ whole genome shotgun (WGS) entry which is preliminary data.</text>
</comment>
<evidence type="ECO:0000259" key="4">
    <source>
        <dbReference type="PROSITE" id="PS01124"/>
    </source>
</evidence>
<protein>
    <submittedName>
        <fullName evidence="5">AraC family transcriptional regulator ligand-binding domain-containing protein</fullName>
    </submittedName>
</protein>
<proteinExistence type="predicted"/>
<dbReference type="Proteomes" id="UP001489897">
    <property type="component" value="Unassembled WGS sequence"/>
</dbReference>
<keyword evidence="2" id="KW-0238">DNA-binding</keyword>
<evidence type="ECO:0000256" key="3">
    <source>
        <dbReference type="ARBA" id="ARBA00023163"/>
    </source>
</evidence>
<evidence type="ECO:0000256" key="2">
    <source>
        <dbReference type="ARBA" id="ARBA00023125"/>
    </source>
</evidence>
<evidence type="ECO:0000256" key="1">
    <source>
        <dbReference type="ARBA" id="ARBA00023015"/>
    </source>
</evidence>
<feature type="domain" description="HTH araC/xylS-type" evidence="4">
    <location>
        <begin position="236"/>
        <end position="334"/>
    </location>
</feature>
<keyword evidence="6" id="KW-1185">Reference proteome</keyword>
<dbReference type="SMART" id="SM00342">
    <property type="entry name" value="HTH_ARAC"/>
    <property type="match status" value="1"/>
</dbReference>
<accession>A0ABU9RNT7</accession>
<dbReference type="Gene3D" id="1.10.10.60">
    <property type="entry name" value="Homeodomain-like"/>
    <property type="match status" value="1"/>
</dbReference>
<sequence>MAALTRASGLRGYPSLMRAMGFDPVPLLARHHIAEASLDGSDVMVPLRAVAHLLEASAEATGCGDFGLRLSRCQTIDLLGPLAIAALNAPTVGDGLAYVMRHLFVYSPGLVATLNESAPILENTIEVSFELRLPAHVVTRQTIDHCLANAHNFIRLGAGDSYDLRAVSIPHEPVVKRSVYERFFGVRVLREAATATLHISRATFATEVKGANGMLRQIAEDYIFRNFGDAGNTVSDRVRRVLRQTLGESSSDKSTVASLLVLHPRTLQRRLAEEGTSFENIKEGVRKDLALHFLRETKLTIGRVSMMLGFPTQSSLSRACREWFGLTPSDIRSGNHQKLRQSDSVADG</sequence>
<dbReference type="InterPro" id="IPR018060">
    <property type="entry name" value="HTH_AraC"/>
</dbReference>
<evidence type="ECO:0000313" key="6">
    <source>
        <dbReference type="Proteomes" id="UP001489897"/>
    </source>
</evidence>
<dbReference type="Pfam" id="PF12833">
    <property type="entry name" value="HTH_18"/>
    <property type="match status" value="1"/>
</dbReference>
<gene>
    <name evidence="5" type="ORF">VSR73_08880</name>
</gene>
<dbReference type="Pfam" id="PF12625">
    <property type="entry name" value="Arabinose_bd"/>
    <property type="match status" value="1"/>
</dbReference>
<dbReference type="SUPFAM" id="SSF46689">
    <property type="entry name" value="Homeodomain-like"/>
    <property type="match status" value="1"/>
</dbReference>
<keyword evidence="3" id="KW-0804">Transcription</keyword>
<dbReference type="PROSITE" id="PS01124">
    <property type="entry name" value="HTH_ARAC_FAMILY_2"/>
    <property type="match status" value="1"/>
</dbReference>
<reference evidence="5 6" key="1">
    <citation type="submission" date="2024-01" db="EMBL/GenBank/DDBJ databases">
        <title>The diversity of rhizobia nodulating Mimosa spp. in eleven states of Brazil covering several biomes is determined by host plant, location, and edaphic factors.</title>
        <authorList>
            <person name="Rouws L."/>
            <person name="Barauna A."/>
            <person name="Beukes C."/>
            <person name="De Faria S.M."/>
            <person name="Gross E."/>
            <person name="Dos Reis Junior F.B."/>
            <person name="Simon M."/>
            <person name="Maluk M."/>
            <person name="Odee D.W."/>
            <person name="Kenicer G."/>
            <person name="Young J.P.W."/>
            <person name="Reis V.M."/>
            <person name="Zilli J."/>
            <person name="James E.K."/>
        </authorList>
    </citation>
    <scope>NUCLEOTIDE SEQUENCE [LARGE SCALE GENOMIC DNA]</scope>
    <source>
        <strain evidence="5 6">JPY167</strain>
    </source>
</reference>
<dbReference type="InterPro" id="IPR009057">
    <property type="entry name" value="Homeodomain-like_sf"/>
</dbReference>
<dbReference type="RefSeq" id="WP_342946499.1">
    <property type="nucleotide sequence ID" value="NZ_JAYMRV010000002.1"/>
</dbReference>
<name>A0ABU9RNT7_9BURK</name>
<dbReference type="PANTHER" id="PTHR47894:SF4">
    <property type="entry name" value="HTH-TYPE TRANSCRIPTIONAL REGULATOR GADX"/>
    <property type="match status" value="1"/>
</dbReference>